<feature type="domain" description="PARP catalytic" evidence="9">
    <location>
        <begin position="1530"/>
        <end position="1724"/>
    </location>
</feature>
<feature type="region of interest" description="Disordered" evidence="8">
    <location>
        <begin position="833"/>
        <end position="898"/>
    </location>
</feature>
<keyword evidence="5" id="KW-0539">Nucleus</keyword>
<protein>
    <recommendedName>
        <fullName evidence="7">Poly [ADP-ribose] polymerase</fullName>
        <shortName evidence="7">PARP</shortName>
        <ecNumber evidence="7">2.4.2.-</ecNumber>
    </recommendedName>
</protein>
<dbReference type="InterPro" id="IPR054596">
    <property type="entry name" value="PARP14_WWE"/>
</dbReference>
<dbReference type="GO" id="GO:0070212">
    <property type="term" value="P:protein poly-ADP-ribosylation"/>
    <property type="evidence" value="ECO:0007669"/>
    <property type="project" value="TreeGrafter"/>
</dbReference>
<dbReference type="InterPro" id="IPR057049">
    <property type="entry name" value="PARP14_KH_8"/>
</dbReference>
<dbReference type="InterPro" id="IPR057047">
    <property type="entry name" value="PARP14_KH_5"/>
</dbReference>
<dbReference type="EC" id="2.4.2.-" evidence="7"/>
<dbReference type="PANTHER" id="PTHR14453:SF106">
    <property type="entry name" value="POLY [ADP-RIBOSE] POLYMERASE"/>
    <property type="match status" value="1"/>
</dbReference>
<dbReference type="Pfam" id="PF23254">
    <property type="entry name" value="KH_PARP14_8"/>
    <property type="match status" value="1"/>
</dbReference>
<dbReference type="GO" id="GO:1990404">
    <property type="term" value="F:NAD+-protein mono-ADP-ribosyltransferase activity"/>
    <property type="evidence" value="ECO:0007669"/>
    <property type="project" value="TreeGrafter"/>
</dbReference>
<dbReference type="CDD" id="cd01439">
    <property type="entry name" value="TCCD_inducible_PARP_like"/>
    <property type="match status" value="1"/>
</dbReference>
<dbReference type="GO" id="GO:0005737">
    <property type="term" value="C:cytoplasm"/>
    <property type="evidence" value="ECO:0007669"/>
    <property type="project" value="TreeGrafter"/>
</dbReference>
<sequence>MTSDLLCMLVETMTSVDETGYSLEVIWETNRAVVAFRGPTDGEKFMSVSKSSDKLWKRGMSARPLEAATSVRVETIPEAVVKDLLELYFEKSWTSPTSITMIPEEQAAVVAFADPEVVDSICVKQDHLMGSIAVKVYPYYDSLGCALYGKQRSAFKMPESVTENVHHGVWKFLHKKNLSDSINSQMRPFFCVVDLTSPEAKLSPLPTFLRQKDLDVQTVEAWSSSVLNAFRRTMGHYCAFDCRASAPAWKLAEKDVCSVVNDEAELVLDASRGVLTIAGPVDTIKRIRAPVENLVLKAMNHIDRQTNATSEIMNLAPAMFYILNQDGVQKAAVGISPDMKLSYNEANHKLTITGLPAEVYQMKAWILEKNVAMKRKPVNIPPSLLEFLKTVDPMEMSQDIFTSQGIGAIYSVDQKGLSLLGISNSTLTQAEKKMKSVLCVQNVDVQDRGVLKLHTWKDLNQKLLDSYNSLKKKTILIHTLPERPNQIMVAGFLNPVKETTRSLKEFIHNFSQIQEAVQVESCAVVQFIKKKKSNNCSGIAKDHDVSLQFDSERPRIVIAGARLCVHKAKSCVTDLTRALSTDTLMVHKPGAKKYFMSQGSVFLSAVMMEHNCAVVLHPELQDVDEEDGGNGDGDTLCYCRVQTTGGVQVSVSKADICHLAVDAVVNAANEELQHIGGVALALLNAAGPELQRASNRYVSEHGNLRPGGAMVMPSYNLPCKHVVHAVGPRFDSSDQSTSVRLLKQAVTESLKQAESVGCGSIALPAISAGVFGFPVELCANTIAQAVREFCDGPAGSLTEIQLVDNNDGTARVLSAAVSRKFSDLWPTIMVPLLRGGPRAESPRRPQRGRGRGTHQTQTWSGEVGRRRGGGFQGPNRAQSPRGGGSRPGRGQGAGRREQMTNEGLKIVLLTGDIQNQTTDVVVNTISETLNLNQGAVSKALLQAAGPHLQSAVRSEADASTLSYGDVVVTDAFDLRCRKVFHTICPPWDHGGGRAQQVLASVVSFCLEEAEQLHMTSLSFPALGTGNLDFPRDLVSRVLLGQIQDFSRRRRPVHLQEVYVVVHPSDGRSLDCFSREFNGHGGEFKGHGGQRSVRPEADTPSRAAGQSEPSSASFSQVSSPSLGVYRMQMGHLTLKVSSGDITKEASDVIVNSSNADFTLKSGVSKAILECAGPSVESECSQIVNSQGFQSRPLILTSAGHLPSRNIVHIVGQNDPSRIKELVYAVLKVCEENRFRTVCFPALGTGQGGAKPSVVADAMVEAVVEFVRKKQPRSVQNVKILIFQKNMMSEFHRSMKKREGQEVQEKGLLSRFKDTVASVTSLIFGHDEERPITGELVLEGEEFEPTVFQLCADDAKTISVVKQKIQDLIMEEQAQRTIRDSFIDQLTQEDLDQLKELQRKLTVRIRLDPGQEDQEPTITVEGLTRDVLTAESVVRDVIRKVERMENQHRNAFLLSGLVEWQVCDSNGDLVSLDMMTNLTLEEALGKKTTSIKITINNQTFNANVMTKTAMATNGRRQVELLRKDLKGDSAALPLHWEDMKGDRVKLVPLKPTSTEHQEVEKELSRTGLNVNIISVERVQNRTLWQSYQLKKQQLDSKNQHTNNEKLLFHGTGADSIEQINEHGFNRSYAGTHAAMFGKGSYFAIDPAYSARGYAPPDAKGHKRMYLARVLVGDYAQGRGGMITPPAKTTGSSAHLYDSVTDNMSNPSMFVIFNDIQAYPQHLITFH</sequence>
<dbReference type="SUPFAM" id="SSF56399">
    <property type="entry name" value="ADP-ribosylation"/>
    <property type="match status" value="1"/>
</dbReference>
<reference evidence="11" key="1">
    <citation type="submission" date="2025-08" db="UniProtKB">
        <authorList>
            <consortium name="Ensembl"/>
        </authorList>
    </citation>
    <scope>IDENTIFICATION</scope>
</reference>
<keyword evidence="4 7" id="KW-0520">NAD</keyword>
<dbReference type="GO" id="GO:0003950">
    <property type="term" value="F:NAD+ poly-ADP-ribosyltransferase activity"/>
    <property type="evidence" value="ECO:0007669"/>
    <property type="project" value="UniProtKB-UniRule"/>
</dbReference>
<dbReference type="PANTHER" id="PTHR14453">
    <property type="entry name" value="PARP/ZINC FINGER CCCH TYPE DOMAIN CONTAINING PROTEIN"/>
    <property type="match status" value="1"/>
</dbReference>
<evidence type="ECO:0000256" key="4">
    <source>
        <dbReference type="ARBA" id="ARBA00023027"/>
    </source>
</evidence>
<dbReference type="Pfam" id="PF23249">
    <property type="entry name" value="KH_PARP14_3"/>
    <property type="match status" value="1"/>
</dbReference>
<name>A0A672ZZ39_9TELE</name>
<dbReference type="Pfam" id="PF23252">
    <property type="entry name" value="KH_PARP14_5"/>
    <property type="match status" value="1"/>
</dbReference>
<dbReference type="SUPFAM" id="SSF117839">
    <property type="entry name" value="WWE domain"/>
    <property type="match status" value="1"/>
</dbReference>
<dbReference type="InterPro" id="IPR052056">
    <property type="entry name" value="Mono-ARTD/PARP"/>
</dbReference>
<evidence type="ECO:0000256" key="5">
    <source>
        <dbReference type="ARBA" id="ARBA00023242"/>
    </source>
</evidence>
<comment type="similarity">
    <text evidence="6">Belongs to the ARTD/PARP family.</text>
</comment>
<evidence type="ECO:0000259" key="10">
    <source>
        <dbReference type="PROSITE" id="PS51154"/>
    </source>
</evidence>
<dbReference type="Gene3D" id="3.30.720.50">
    <property type="match status" value="1"/>
</dbReference>
<dbReference type="CDD" id="cd02907">
    <property type="entry name" value="Macro_Af1521_BAL-like"/>
    <property type="match status" value="1"/>
</dbReference>
<gene>
    <name evidence="11" type="primary">LOC115416118</name>
</gene>
<evidence type="ECO:0000313" key="12">
    <source>
        <dbReference type="Proteomes" id="UP000472271"/>
    </source>
</evidence>
<dbReference type="GO" id="GO:0003714">
    <property type="term" value="F:transcription corepressor activity"/>
    <property type="evidence" value="ECO:0007669"/>
    <property type="project" value="TreeGrafter"/>
</dbReference>
<dbReference type="InterPro" id="IPR037197">
    <property type="entry name" value="WWE_dom_sf"/>
</dbReference>
<dbReference type="Pfam" id="PF00644">
    <property type="entry name" value="PARP"/>
    <property type="match status" value="1"/>
</dbReference>
<dbReference type="InterPro" id="IPR057044">
    <property type="entry name" value="PARP14_KH_1"/>
</dbReference>
<feature type="compositionally biased region" description="Low complexity" evidence="8">
    <location>
        <begin position="1106"/>
        <end position="1115"/>
    </location>
</feature>
<evidence type="ECO:0000256" key="6">
    <source>
        <dbReference type="ARBA" id="ARBA00024347"/>
    </source>
</evidence>
<dbReference type="InterPro" id="IPR057048">
    <property type="entry name" value="PARP14_KH_6"/>
</dbReference>
<feature type="domain" description="Macro" evidence="10">
    <location>
        <begin position="893"/>
        <end position="1080"/>
    </location>
</feature>
<dbReference type="Gene3D" id="3.30.70.330">
    <property type="match status" value="1"/>
</dbReference>
<dbReference type="Pfam" id="PF22005">
    <property type="entry name" value="WWE_1"/>
    <property type="match status" value="1"/>
</dbReference>
<dbReference type="InterPro" id="IPR057045">
    <property type="entry name" value="PARP14_KH_3"/>
</dbReference>
<accession>A0A672ZZ39</accession>
<dbReference type="Pfam" id="PF23251">
    <property type="entry name" value="KH_PARP14_4"/>
    <property type="match status" value="1"/>
</dbReference>
<dbReference type="GO" id="GO:0010629">
    <property type="term" value="P:negative regulation of gene expression"/>
    <property type="evidence" value="ECO:0007669"/>
    <property type="project" value="TreeGrafter"/>
</dbReference>
<evidence type="ECO:0000256" key="2">
    <source>
        <dbReference type="ARBA" id="ARBA00022676"/>
    </source>
</evidence>
<feature type="domain" description="Macro" evidence="10">
    <location>
        <begin position="636"/>
        <end position="821"/>
    </location>
</feature>
<dbReference type="Pfam" id="PF23085">
    <property type="entry name" value="RRM_PARP14_3"/>
    <property type="match status" value="1"/>
</dbReference>
<dbReference type="FunFam" id="3.90.228.10:FF:000008">
    <property type="entry name" value="Poly [ADP-ribose] polymerase"/>
    <property type="match status" value="1"/>
</dbReference>
<dbReference type="Pfam" id="PF23084">
    <property type="entry name" value="KH_PARP14_1"/>
    <property type="match status" value="1"/>
</dbReference>
<evidence type="ECO:0000313" key="11">
    <source>
        <dbReference type="Ensembl" id="ENSSORP00005022244.1"/>
    </source>
</evidence>
<organism evidence="11 12">
    <name type="scientific">Sphaeramia orbicularis</name>
    <name type="common">orbiculate cardinalfish</name>
    <dbReference type="NCBI Taxonomy" id="375764"/>
    <lineage>
        <taxon>Eukaryota</taxon>
        <taxon>Metazoa</taxon>
        <taxon>Chordata</taxon>
        <taxon>Craniata</taxon>
        <taxon>Vertebrata</taxon>
        <taxon>Euteleostomi</taxon>
        <taxon>Actinopterygii</taxon>
        <taxon>Neopterygii</taxon>
        <taxon>Teleostei</taxon>
        <taxon>Neoteleostei</taxon>
        <taxon>Acanthomorphata</taxon>
        <taxon>Gobiaria</taxon>
        <taxon>Kurtiformes</taxon>
        <taxon>Apogonoidei</taxon>
        <taxon>Apogonidae</taxon>
        <taxon>Apogoninae</taxon>
        <taxon>Sphaeramia</taxon>
    </lineage>
</organism>
<dbReference type="PROSITE" id="PS51154">
    <property type="entry name" value="MACRO"/>
    <property type="match status" value="3"/>
</dbReference>
<dbReference type="InterPro" id="IPR057043">
    <property type="entry name" value="PARP14_KH_2"/>
</dbReference>
<proteinExistence type="inferred from homology"/>
<dbReference type="Proteomes" id="UP000472271">
    <property type="component" value="Unassembled WGS sequence"/>
</dbReference>
<keyword evidence="12" id="KW-1185">Reference proteome</keyword>
<dbReference type="InterPro" id="IPR002589">
    <property type="entry name" value="Macro_dom"/>
</dbReference>
<keyword evidence="3 7" id="KW-0808">Transferase</keyword>
<dbReference type="InterPro" id="IPR012317">
    <property type="entry name" value="Poly(ADP-ribose)pol_cat_dom"/>
</dbReference>
<reference evidence="11" key="2">
    <citation type="submission" date="2025-09" db="UniProtKB">
        <authorList>
            <consortium name="Ensembl"/>
        </authorList>
    </citation>
    <scope>IDENTIFICATION</scope>
</reference>
<evidence type="ECO:0000256" key="7">
    <source>
        <dbReference type="RuleBase" id="RU362114"/>
    </source>
</evidence>
<dbReference type="PROSITE" id="PS51059">
    <property type="entry name" value="PARP_CATALYTIC"/>
    <property type="match status" value="1"/>
</dbReference>
<dbReference type="SMART" id="SM00506">
    <property type="entry name" value="A1pp"/>
    <property type="match status" value="3"/>
</dbReference>
<dbReference type="InterPro" id="IPR012677">
    <property type="entry name" value="Nucleotide-bd_a/b_plait_sf"/>
</dbReference>
<feature type="compositionally biased region" description="Gly residues" evidence="8">
    <location>
        <begin position="881"/>
        <end position="893"/>
    </location>
</feature>
<dbReference type="Pfam" id="PF01661">
    <property type="entry name" value="Macro"/>
    <property type="match status" value="3"/>
</dbReference>
<dbReference type="InterPro" id="IPR057050">
    <property type="entry name" value="RRM_PARP14_2"/>
</dbReference>
<keyword evidence="2 7" id="KW-0328">Glycosyltransferase</keyword>
<comment type="subcellular location">
    <subcellularLocation>
        <location evidence="1">Nucleus</location>
    </subcellularLocation>
</comment>
<evidence type="ECO:0000256" key="8">
    <source>
        <dbReference type="SAM" id="MobiDB-lite"/>
    </source>
</evidence>
<dbReference type="InParanoid" id="A0A672ZZ39"/>
<evidence type="ECO:0000259" key="9">
    <source>
        <dbReference type="PROSITE" id="PS51059"/>
    </source>
</evidence>
<evidence type="ECO:0000256" key="1">
    <source>
        <dbReference type="ARBA" id="ARBA00004123"/>
    </source>
</evidence>
<feature type="domain" description="Macro" evidence="10">
    <location>
        <begin position="1120"/>
        <end position="1297"/>
    </location>
</feature>
<dbReference type="Gene3D" id="3.40.220.10">
    <property type="entry name" value="Leucine Aminopeptidase, subunit E, domain 1"/>
    <property type="match status" value="3"/>
</dbReference>
<dbReference type="GO" id="GO:0005634">
    <property type="term" value="C:nucleus"/>
    <property type="evidence" value="ECO:0007669"/>
    <property type="project" value="UniProtKB-SubCell"/>
</dbReference>
<dbReference type="Pfam" id="PF23248">
    <property type="entry name" value="KH_PARP14_2"/>
    <property type="match status" value="1"/>
</dbReference>
<dbReference type="CDD" id="cd02903">
    <property type="entry name" value="Macro_BAL-like"/>
    <property type="match status" value="1"/>
</dbReference>
<feature type="region of interest" description="Disordered" evidence="8">
    <location>
        <begin position="1081"/>
        <end position="1115"/>
    </location>
</feature>
<dbReference type="Pfam" id="PF23245">
    <property type="entry name" value="RRM_PARP14_2"/>
    <property type="match status" value="1"/>
</dbReference>
<dbReference type="InterPro" id="IPR043472">
    <property type="entry name" value="Macro_dom-like"/>
</dbReference>
<evidence type="ECO:0000256" key="3">
    <source>
        <dbReference type="ARBA" id="ARBA00022679"/>
    </source>
</evidence>
<dbReference type="Ensembl" id="ENSSORT00005022902.1">
    <property type="protein sequence ID" value="ENSSORP00005022244.1"/>
    <property type="gene ID" value="ENSSORG00005010845.1"/>
</dbReference>
<dbReference type="SUPFAM" id="SSF52949">
    <property type="entry name" value="Macro domain-like"/>
    <property type="match status" value="3"/>
</dbReference>
<dbReference type="Gene3D" id="3.90.228.10">
    <property type="match status" value="1"/>
</dbReference>
<dbReference type="Pfam" id="PF23253">
    <property type="entry name" value="KH_PARP14_6"/>
    <property type="match status" value="1"/>
</dbReference>
<dbReference type="InterPro" id="IPR057046">
    <property type="entry name" value="PARP14_KH_4"/>
</dbReference>